<accession>A0A839T3T0</accession>
<name>A0A839T3T0_AZOMA</name>
<comment type="function">
    <text evidence="10">Catalyzes the NADPH-dependent reduction of ketopantoate into pantoic acid.</text>
</comment>
<evidence type="ECO:0000256" key="6">
    <source>
        <dbReference type="ARBA" id="ARBA00022857"/>
    </source>
</evidence>
<sequence>MTWHILGAGSLATLWAARLARNGQPVRLILRNPARLAAYRQAGGLILIEDGQAQHYPLAAELPAEHLPIERLLVACKAYDAEAAVASVTPRLSSSAQILLLQNGLGSQQAVAAQLPQQRCLFLSSTEGAYREADFRVVFAGCGQTWLGDRQNGPAPAWLAELAAAKIPCCWTTDIMARLWRKLALNCAINPLTVLLDCHNGDLLQHRNTLSVLCAELIGLLRTCNQSEAAENLEEEVLRVIQATSGNYSSMHQDVANGRRTEIAYLLDYALTHARQLDLHLPHLKELRHRLGERLIANGLPNN</sequence>
<reference evidence="13 14" key="1">
    <citation type="submission" date="2020-08" db="EMBL/GenBank/DDBJ databases">
        <title>Genomic Encyclopedia of Type Strains, Phase III (KMG-III): the genomes of soil and plant-associated and newly described type strains.</title>
        <authorList>
            <person name="Whitman W."/>
        </authorList>
    </citation>
    <scope>NUCLEOTIDE SEQUENCE [LARGE SCALE GENOMIC DNA]</scope>
    <source>
        <strain evidence="13 14">CECT 4462</strain>
    </source>
</reference>
<dbReference type="InterPro" id="IPR013328">
    <property type="entry name" value="6PGD_dom2"/>
</dbReference>
<keyword evidence="7 10" id="KW-0560">Oxidoreductase</keyword>
<gene>
    <name evidence="13" type="ORF">FHR87_002612</name>
</gene>
<evidence type="ECO:0000256" key="4">
    <source>
        <dbReference type="ARBA" id="ARBA00019465"/>
    </source>
</evidence>
<keyword evidence="14" id="KW-1185">Reference proteome</keyword>
<evidence type="ECO:0000313" key="14">
    <source>
        <dbReference type="Proteomes" id="UP000549250"/>
    </source>
</evidence>
<dbReference type="InterPro" id="IPR050838">
    <property type="entry name" value="Ketopantoate_reductase"/>
</dbReference>
<dbReference type="InterPro" id="IPR008927">
    <property type="entry name" value="6-PGluconate_DH-like_C_sf"/>
</dbReference>
<dbReference type="Gene3D" id="1.10.1040.10">
    <property type="entry name" value="N-(1-d-carboxylethyl)-l-norvaline Dehydrogenase, domain 2"/>
    <property type="match status" value="1"/>
</dbReference>
<dbReference type="InterPro" id="IPR003710">
    <property type="entry name" value="ApbA"/>
</dbReference>
<evidence type="ECO:0000256" key="7">
    <source>
        <dbReference type="ARBA" id="ARBA00023002"/>
    </source>
</evidence>
<dbReference type="GO" id="GO:0050661">
    <property type="term" value="F:NADP binding"/>
    <property type="evidence" value="ECO:0007669"/>
    <property type="project" value="TreeGrafter"/>
</dbReference>
<keyword evidence="5 10" id="KW-0566">Pantothenate biosynthesis</keyword>
<evidence type="ECO:0000256" key="5">
    <source>
        <dbReference type="ARBA" id="ARBA00022655"/>
    </source>
</evidence>
<evidence type="ECO:0000313" key="13">
    <source>
        <dbReference type="EMBL" id="MBB3104197.1"/>
    </source>
</evidence>
<dbReference type="NCBIfam" id="TIGR00745">
    <property type="entry name" value="apbA_panE"/>
    <property type="match status" value="1"/>
</dbReference>
<evidence type="ECO:0000259" key="12">
    <source>
        <dbReference type="Pfam" id="PF08546"/>
    </source>
</evidence>
<dbReference type="EMBL" id="JACHXI010000013">
    <property type="protein sequence ID" value="MBB3104197.1"/>
    <property type="molecule type" value="Genomic_DNA"/>
</dbReference>
<proteinExistence type="inferred from homology"/>
<dbReference type="InterPro" id="IPR013752">
    <property type="entry name" value="KPA_reductase"/>
</dbReference>
<dbReference type="Proteomes" id="UP000549250">
    <property type="component" value="Unassembled WGS sequence"/>
</dbReference>
<dbReference type="AlphaFoldDB" id="A0A839T3T0"/>
<dbReference type="GO" id="GO:0008677">
    <property type="term" value="F:2-dehydropantoate 2-reductase activity"/>
    <property type="evidence" value="ECO:0007669"/>
    <property type="project" value="UniProtKB-EC"/>
</dbReference>
<dbReference type="UniPathway" id="UPA00028">
    <property type="reaction ID" value="UER00004"/>
</dbReference>
<evidence type="ECO:0000256" key="1">
    <source>
        <dbReference type="ARBA" id="ARBA00004994"/>
    </source>
</evidence>
<feature type="domain" description="Ketopantoate reductase N-terminal" evidence="11">
    <location>
        <begin position="3"/>
        <end position="150"/>
    </location>
</feature>
<dbReference type="RefSeq" id="WP_183167089.1">
    <property type="nucleotide sequence ID" value="NZ_JACHXI010000013.1"/>
</dbReference>
<comment type="catalytic activity">
    <reaction evidence="9 10">
        <text>(R)-pantoate + NADP(+) = 2-dehydropantoate + NADPH + H(+)</text>
        <dbReference type="Rhea" id="RHEA:16233"/>
        <dbReference type="ChEBI" id="CHEBI:11561"/>
        <dbReference type="ChEBI" id="CHEBI:15378"/>
        <dbReference type="ChEBI" id="CHEBI:15980"/>
        <dbReference type="ChEBI" id="CHEBI:57783"/>
        <dbReference type="ChEBI" id="CHEBI:58349"/>
        <dbReference type="EC" id="1.1.1.169"/>
    </reaction>
</comment>
<dbReference type="GO" id="GO:0015940">
    <property type="term" value="P:pantothenate biosynthetic process"/>
    <property type="evidence" value="ECO:0007669"/>
    <property type="project" value="UniProtKB-UniPathway"/>
</dbReference>
<dbReference type="NCBIfam" id="NF004311">
    <property type="entry name" value="PRK05708.1"/>
    <property type="match status" value="1"/>
</dbReference>
<comment type="pathway">
    <text evidence="1 10">Cofactor biosynthesis; (R)-pantothenate biosynthesis; (R)-pantoate from 3-methyl-2-oxobutanoate: step 2/2.</text>
</comment>
<comment type="caution">
    <text evidence="13">The sequence shown here is derived from an EMBL/GenBank/DDBJ whole genome shotgun (WGS) entry which is preliminary data.</text>
</comment>
<organism evidence="13 14">
    <name type="scientific">Azomonas macrocytogenes</name>
    <name type="common">Azotobacter macrocytogenes</name>
    <dbReference type="NCBI Taxonomy" id="69962"/>
    <lineage>
        <taxon>Bacteria</taxon>
        <taxon>Pseudomonadati</taxon>
        <taxon>Pseudomonadota</taxon>
        <taxon>Gammaproteobacteria</taxon>
        <taxon>Pseudomonadales</taxon>
        <taxon>Pseudomonadaceae</taxon>
        <taxon>Azomonas</taxon>
    </lineage>
</organism>
<dbReference type="Pfam" id="PF08546">
    <property type="entry name" value="ApbA_C"/>
    <property type="match status" value="1"/>
</dbReference>
<comment type="similarity">
    <text evidence="2 10">Belongs to the ketopantoate reductase family.</text>
</comment>
<dbReference type="GO" id="GO:0005737">
    <property type="term" value="C:cytoplasm"/>
    <property type="evidence" value="ECO:0007669"/>
    <property type="project" value="TreeGrafter"/>
</dbReference>
<evidence type="ECO:0000256" key="2">
    <source>
        <dbReference type="ARBA" id="ARBA00007870"/>
    </source>
</evidence>
<evidence type="ECO:0000256" key="3">
    <source>
        <dbReference type="ARBA" id="ARBA00013014"/>
    </source>
</evidence>
<dbReference type="Gene3D" id="3.40.50.720">
    <property type="entry name" value="NAD(P)-binding Rossmann-like Domain"/>
    <property type="match status" value="1"/>
</dbReference>
<protein>
    <recommendedName>
        <fullName evidence="4 10">2-dehydropantoate 2-reductase</fullName>
        <ecNumber evidence="3 10">1.1.1.169</ecNumber>
    </recommendedName>
    <alternativeName>
        <fullName evidence="8 10">Ketopantoate reductase</fullName>
    </alternativeName>
</protein>
<dbReference type="SUPFAM" id="SSF51735">
    <property type="entry name" value="NAD(P)-binding Rossmann-fold domains"/>
    <property type="match status" value="1"/>
</dbReference>
<dbReference type="PANTHER" id="PTHR43765">
    <property type="entry name" value="2-DEHYDROPANTOATE 2-REDUCTASE-RELATED"/>
    <property type="match status" value="1"/>
</dbReference>
<dbReference type="SUPFAM" id="SSF48179">
    <property type="entry name" value="6-phosphogluconate dehydrogenase C-terminal domain-like"/>
    <property type="match status" value="1"/>
</dbReference>
<dbReference type="EC" id="1.1.1.169" evidence="3 10"/>
<dbReference type="InterPro" id="IPR036291">
    <property type="entry name" value="NAD(P)-bd_dom_sf"/>
</dbReference>
<evidence type="ECO:0000256" key="8">
    <source>
        <dbReference type="ARBA" id="ARBA00032024"/>
    </source>
</evidence>
<dbReference type="Pfam" id="PF02558">
    <property type="entry name" value="ApbA"/>
    <property type="match status" value="1"/>
</dbReference>
<dbReference type="PANTHER" id="PTHR43765:SF2">
    <property type="entry name" value="2-DEHYDROPANTOATE 2-REDUCTASE"/>
    <property type="match status" value="1"/>
</dbReference>
<feature type="domain" description="Ketopantoate reductase C-terminal" evidence="12">
    <location>
        <begin position="174"/>
        <end position="287"/>
    </location>
</feature>
<evidence type="ECO:0000259" key="11">
    <source>
        <dbReference type="Pfam" id="PF02558"/>
    </source>
</evidence>
<keyword evidence="6 10" id="KW-0521">NADP</keyword>
<dbReference type="InterPro" id="IPR013332">
    <property type="entry name" value="KPR_N"/>
</dbReference>
<evidence type="ECO:0000256" key="9">
    <source>
        <dbReference type="ARBA" id="ARBA00048793"/>
    </source>
</evidence>
<evidence type="ECO:0000256" key="10">
    <source>
        <dbReference type="RuleBase" id="RU362068"/>
    </source>
</evidence>